<dbReference type="PANTHER" id="PTHR46112:SF3">
    <property type="entry name" value="AMINOPEPTIDASE YPDF"/>
    <property type="match status" value="1"/>
</dbReference>
<dbReference type="AlphaFoldDB" id="A0A2Z2KSX6"/>
<feature type="domain" description="Creatinase N-terminal" evidence="2">
    <location>
        <begin position="3"/>
        <end position="128"/>
    </location>
</feature>
<accession>A0A2Z2KSX6</accession>
<dbReference type="Gene3D" id="3.90.230.10">
    <property type="entry name" value="Creatinase/methionine aminopeptidase superfamily"/>
    <property type="match status" value="1"/>
</dbReference>
<dbReference type="OrthoDB" id="9806388at2"/>
<name>A0A2Z2KSX6_9BACL</name>
<dbReference type="InterPro" id="IPR050659">
    <property type="entry name" value="Peptidase_M24B"/>
</dbReference>
<dbReference type="SUPFAM" id="SSF53092">
    <property type="entry name" value="Creatinase/prolidase N-terminal domain"/>
    <property type="match status" value="1"/>
</dbReference>
<dbReference type="Gene3D" id="3.40.350.10">
    <property type="entry name" value="Creatinase/prolidase N-terminal domain"/>
    <property type="match status" value="1"/>
</dbReference>
<dbReference type="PANTHER" id="PTHR46112">
    <property type="entry name" value="AMINOPEPTIDASE"/>
    <property type="match status" value="1"/>
</dbReference>
<dbReference type="InterPro" id="IPR029149">
    <property type="entry name" value="Creatin/AminoP/Spt16_N"/>
</dbReference>
<evidence type="ECO:0000259" key="1">
    <source>
        <dbReference type="Pfam" id="PF00557"/>
    </source>
</evidence>
<dbReference type="KEGG" id="pdh:B9T62_25225"/>
<reference evidence="3 4" key="1">
    <citation type="submission" date="2017-06" db="EMBL/GenBank/DDBJ databases">
        <title>Complete genome sequence of Paenibacillus donghaensis KCTC 13049T isolated from East Sea sediment, South Korea.</title>
        <authorList>
            <person name="Jung B.K."/>
            <person name="Hong S.-J."/>
            <person name="Shin J.-H."/>
        </authorList>
    </citation>
    <scope>NUCLEOTIDE SEQUENCE [LARGE SCALE GENOMIC DNA]</scope>
    <source>
        <strain evidence="3 4">KCTC 13049</strain>
    </source>
</reference>
<keyword evidence="4" id="KW-1185">Reference proteome</keyword>
<dbReference type="Pfam" id="PF00557">
    <property type="entry name" value="Peptidase_M24"/>
    <property type="match status" value="1"/>
</dbReference>
<evidence type="ECO:0000259" key="2">
    <source>
        <dbReference type="Pfam" id="PF01321"/>
    </source>
</evidence>
<dbReference type="Proteomes" id="UP000249890">
    <property type="component" value="Chromosome"/>
</dbReference>
<dbReference type="SUPFAM" id="SSF55920">
    <property type="entry name" value="Creatinase/aminopeptidase"/>
    <property type="match status" value="1"/>
</dbReference>
<gene>
    <name evidence="3" type="ORF">B9T62_25225</name>
</gene>
<dbReference type="RefSeq" id="WP_087917777.1">
    <property type="nucleotide sequence ID" value="NZ_CP021780.1"/>
</dbReference>
<evidence type="ECO:0000313" key="4">
    <source>
        <dbReference type="Proteomes" id="UP000249890"/>
    </source>
</evidence>
<dbReference type="EMBL" id="CP021780">
    <property type="protein sequence ID" value="ASA23791.1"/>
    <property type="molecule type" value="Genomic_DNA"/>
</dbReference>
<dbReference type="InterPro" id="IPR000994">
    <property type="entry name" value="Pept_M24"/>
</dbReference>
<evidence type="ECO:0000313" key="3">
    <source>
        <dbReference type="EMBL" id="ASA23791.1"/>
    </source>
</evidence>
<protein>
    <submittedName>
        <fullName evidence="3">Peptidase M24 family protein</fullName>
    </submittedName>
</protein>
<dbReference type="Pfam" id="PF01321">
    <property type="entry name" value="Creatinase_N"/>
    <property type="match status" value="1"/>
</dbReference>
<sequence length="359" mass="40341">MRRIENLLSTMEEESLPALYISNPKNVRYLCGFTGEDSALLVTQKEVFFLTDGRYVEQAAGELPDLLQRVCWRQSLMDEAAEIINKLGLPLVGFEGAHLSYSDGEQFKSLVKADTRAVMGWVEKFREVKDEEELRSTLEAVRIADKTFMHILNYIRPGVSEIDVATEMEYFMKRNGSEKTAFPTIVASGIRSSYPHGEASPKQIERGDMVILDFGATCEGYVSDITRTVAVGQPDSRLDDSYYLVLEAQKAGLGAIRSGMKSKELDSIIRAPFIRERMNTHFTHGAGHSIGLDIHEAPYISYRSEHEFAEYAIMTIEPGLYLQGVGGVRIEDDVLVQREDSRTLSKSPKSDLIVLPFYN</sequence>
<feature type="domain" description="Peptidase M24" evidence="1">
    <location>
        <begin position="139"/>
        <end position="337"/>
    </location>
</feature>
<proteinExistence type="predicted"/>
<organism evidence="3 4">
    <name type="scientific">Paenibacillus donghaensis</name>
    <dbReference type="NCBI Taxonomy" id="414771"/>
    <lineage>
        <taxon>Bacteria</taxon>
        <taxon>Bacillati</taxon>
        <taxon>Bacillota</taxon>
        <taxon>Bacilli</taxon>
        <taxon>Bacillales</taxon>
        <taxon>Paenibacillaceae</taxon>
        <taxon>Paenibacillus</taxon>
    </lineage>
</organism>
<dbReference type="InterPro" id="IPR000587">
    <property type="entry name" value="Creatinase_N"/>
</dbReference>
<dbReference type="InterPro" id="IPR036005">
    <property type="entry name" value="Creatinase/aminopeptidase-like"/>
</dbReference>
<dbReference type="CDD" id="cd01092">
    <property type="entry name" value="APP-like"/>
    <property type="match status" value="1"/>
</dbReference>